<dbReference type="Proteomes" id="UP000074382">
    <property type="component" value="Unassembled WGS sequence"/>
</dbReference>
<feature type="region of interest" description="Disordered" evidence="1">
    <location>
        <begin position="1"/>
        <end position="29"/>
    </location>
</feature>
<dbReference type="EMBL" id="LGEM01000084">
    <property type="protein sequence ID" value="KUP96659.1"/>
    <property type="molecule type" value="Genomic_DNA"/>
</dbReference>
<accession>A0A147KHK7</accession>
<keyword evidence="4" id="KW-1185">Reference proteome</keyword>
<keyword evidence="2" id="KW-0812">Transmembrane</keyword>
<proteinExistence type="predicted"/>
<dbReference type="OrthoDB" id="5111891at2"/>
<keyword evidence="2" id="KW-1133">Transmembrane helix</keyword>
<keyword evidence="2" id="KW-0472">Membrane</keyword>
<evidence type="ECO:0000256" key="1">
    <source>
        <dbReference type="SAM" id="MobiDB-lite"/>
    </source>
</evidence>
<organism evidence="3 4">
    <name type="scientific">Thermobifida cellulosilytica TB100</name>
    <dbReference type="NCBI Taxonomy" id="665004"/>
    <lineage>
        <taxon>Bacteria</taxon>
        <taxon>Bacillati</taxon>
        <taxon>Actinomycetota</taxon>
        <taxon>Actinomycetes</taxon>
        <taxon>Streptosporangiales</taxon>
        <taxon>Nocardiopsidaceae</taxon>
        <taxon>Thermobifida</taxon>
    </lineage>
</organism>
<dbReference type="AlphaFoldDB" id="A0A147KHK7"/>
<evidence type="ECO:0000313" key="4">
    <source>
        <dbReference type="Proteomes" id="UP000074382"/>
    </source>
</evidence>
<evidence type="ECO:0000313" key="3">
    <source>
        <dbReference type="EMBL" id="KUP96659.1"/>
    </source>
</evidence>
<protein>
    <submittedName>
        <fullName evidence="3">Uncharacterized protein</fullName>
    </submittedName>
</protein>
<name>A0A147KHK7_THECS</name>
<sequence length="157" mass="16786">MSHYPDPHGGPGSPWNAGQGLPGPVPPYESTGGYSAPLPAVPEQPIAVIGDITVTQNTVVTPGGSFPLRGSMWAINDMTTVQQGIPTWATVLAVLGFFLVCALSLLLLLVKETTVTGTIQVTVTYGDRFYTTQVPVRSPADITRTHQQFNYVRSLTF</sequence>
<evidence type="ECO:0000256" key="2">
    <source>
        <dbReference type="SAM" id="Phobius"/>
    </source>
</evidence>
<dbReference type="RefSeq" id="WP_068757676.1">
    <property type="nucleotide sequence ID" value="NZ_KQ950184.1"/>
</dbReference>
<feature type="transmembrane region" description="Helical" evidence="2">
    <location>
        <begin position="88"/>
        <end position="110"/>
    </location>
</feature>
<reference evidence="4" key="1">
    <citation type="journal article" date="2017" name="Acta Aliment.">
        <title>Plant polysaccharide degrading enzyme system of Thermpbifida cellulosilytica TB100 revealed by de novo genome project data.</title>
        <authorList>
            <person name="Toth A."/>
            <person name="Baka E."/>
            <person name="Luzics S."/>
            <person name="Bata-Vidacs I."/>
            <person name="Nagy I."/>
            <person name="Balint B."/>
            <person name="Herceg R."/>
            <person name="Olasz F."/>
            <person name="Wilk T."/>
            <person name="Nagy T."/>
            <person name="Kriszt B."/>
            <person name="Nagy I."/>
            <person name="Kukolya J."/>
        </authorList>
    </citation>
    <scope>NUCLEOTIDE SEQUENCE [LARGE SCALE GENOMIC DNA]</scope>
    <source>
        <strain evidence="4">TB100</strain>
    </source>
</reference>
<gene>
    <name evidence="3" type="ORF">AC529_11000</name>
</gene>
<comment type="caution">
    <text evidence="3">The sequence shown here is derived from an EMBL/GenBank/DDBJ whole genome shotgun (WGS) entry which is preliminary data.</text>
</comment>